<dbReference type="EMBL" id="QEQK01000010">
    <property type="protein sequence ID" value="PWN55476.1"/>
    <property type="molecule type" value="Genomic_DNA"/>
</dbReference>
<dbReference type="PANTHER" id="PTHR22913">
    <property type="entry name" value="HYALURONAN SYNTHASE"/>
    <property type="match status" value="1"/>
</dbReference>
<protein>
    <submittedName>
        <fullName evidence="7">Glycosyl transferase</fullName>
    </submittedName>
</protein>
<accession>A0A363UJ71</accession>
<feature type="transmembrane region" description="Helical" evidence="6">
    <location>
        <begin position="418"/>
        <end position="438"/>
    </location>
</feature>
<feature type="transmembrane region" description="Helical" evidence="6">
    <location>
        <begin position="35"/>
        <end position="55"/>
    </location>
</feature>
<evidence type="ECO:0000313" key="8">
    <source>
        <dbReference type="Proteomes" id="UP000251800"/>
    </source>
</evidence>
<dbReference type="GO" id="GO:0005886">
    <property type="term" value="C:plasma membrane"/>
    <property type="evidence" value="ECO:0007669"/>
    <property type="project" value="UniProtKB-SubCell"/>
</dbReference>
<dbReference type="Pfam" id="PF13641">
    <property type="entry name" value="Glyco_tranf_2_3"/>
    <property type="match status" value="1"/>
</dbReference>
<dbReference type="SUPFAM" id="SSF53448">
    <property type="entry name" value="Nucleotide-diphospho-sugar transferases"/>
    <property type="match status" value="1"/>
</dbReference>
<feature type="transmembrane region" description="Helical" evidence="6">
    <location>
        <begin position="6"/>
        <end position="23"/>
    </location>
</feature>
<feature type="transmembrane region" description="Helical" evidence="6">
    <location>
        <begin position="467"/>
        <end position="487"/>
    </location>
</feature>
<evidence type="ECO:0000256" key="6">
    <source>
        <dbReference type="SAM" id="Phobius"/>
    </source>
</evidence>
<keyword evidence="4 7" id="KW-0808">Transferase</keyword>
<comment type="subcellular location">
    <subcellularLocation>
        <location evidence="1">Cell membrane</location>
    </subcellularLocation>
</comment>
<evidence type="ECO:0000256" key="3">
    <source>
        <dbReference type="ARBA" id="ARBA00022676"/>
    </source>
</evidence>
<dbReference type="GO" id="GO:0085029">
    <property type="term" value="P:extracellular matrix assembly"/>
    <property type="evidence" value="ECO:0007669"/>
    <property type="project" value="TreeGrafter"/>
</dbReference>
<dbReference type="GO" id="GO:0050501">
    <property type="term" value="F:hyaluronan synthase activity"/>
    <property type="evidence" value="ECO:0007669"/>
    <property type="project" value="TreeGrafter"/>
</dbReference>
<name>A0A363UJ71_9GAMM</name>
<reference evidence="7 8" key="1">
    <citation type="submission" date="2018-05" db="EMBL/GenBank/DDBJ databases">
        <title>Abyssibacter profundi OUC007T gen. nov., sp. nov, a marine bacterium isolated from seawater of the Mariana Trench.</title>
        <authorList>
            <person name="Zhou S."/>
        </authorList>
    </citation>
    <scope>NUCLEOTIDE SEQUENCE [LARGE SCALE GENOMIC DNA]</scope>
    <source>
        <strain evidence="7 8">OUC007</strain>
    </source>
</reference>
<feature type="transmembrane region" description="Helical" evidence="6">
    <location>
        <begin position="372"/>
        <end position="398"/>
    </location>
</feature>
<dbReference type="RefSeq" id="WP_109720714.1">
    <property type="nucleotide sequence ID" value="NZ_QEQK01000010.1"/>
</dbReference>
<sequence length="488" mass="55378">MSLRDILGWSTYIAALLLIAALLPHTHFDPAHSEFILILGAVGLWRYSLGIYHFLRAMWFTHVAYPAARRKVQAMGEAAMPSHVYLLVTSFRIEPRTTARVYMAAFQEALTCGLPATVVASIVEYGDEGLIRALHQKVDPEGRIELRIVRIAGTGKRDGLAHGFRAISRSAPPPDAIAAVIDGDTVIEPGIVRRTAPYFALFPKVGALTTNEFCSVEGSRLMREWHRLRFAQRHMYMCSMALSKRVLTLTGRMSVFRASIITSPEFIEDVQSDSLDHWRLGRFAFLTGDDKSSWFSLVRQGFDTYYTPDAAIHTVEHPPDKSFWRASRKLMFRWYGNSLRQNSRATKLGPGRLGWFTWYVLWDQRISMWTSLFGLAVSIVGALYYGWAIFVGYVLWIGLTRLAITLVLRCTGHPVGPMFPVLLYYSQIVGSLVKIYVFNRLDQQSWTRQDTKLVRELGRFQAAFNRWSSRAMTASAASIFMAFVFFVV</sequence>
<dbReference type="PANTHER" id="PTHR22913:SF12">
    <property type="entry name" value="MANNURONAN SYNTHASE"/>
    <property type="match status" value="1"/>
</dbReference>
<dbReference type="OrthoDB" id="6964257at2"/>
<dbReference type="Gene3D" id="3.90.550.10">
    <property type="entry name" value="Spore Coat Polysaccharide Biosynthesis Protein SpsA, Chain A"/>
    <property type="match status" value="1"/>
</dbReference>
<evidence type="ECO:0000256" key="5">
    <source>
        <dbReference type="ARBA" id="ARBA00023136"/>
    </source>
</evidence>
<keyword evidence="8" id="KW-1185">Reference proteome</keyword>
<evidence type="ECO:0000256" key="2">
    <source>
        <dbReference type="ARBA" id="ARBA00022475"/>
    </source>
</evidence>
<keyword evidence="3" id="KW-0328">Glycosyltransferase</keyword>
<evidence type="ECO:0000256" key="4">
    <source>
        <dbReference type="ARBA" id="ARBA00022679"/>
    </source>
</evidence>
<comment type="caution">
    <text evidence="7">The sequence shown here is derived from an EMBL/GenBank/DDBJ whole genome shotgun (WGS) entry which is preliminary data.</text>
</comment>
<dbReference type="Proteomes" id="UP000251800">
    <property type="component" value="Unassembled WGS sequence"/>
</dbReference>
<dbReference type="AlphaFoldDB" id="A0A363UJ71"/>
<dbReference type="GO" id="GO:0030213">
    <property type="term" value="P:hyaluronan biosynthetic process"/>
    <property type="evidence" value="ECO:0007669"/>
    <property type="project" value="TreeGrafter"/>
</dbReference>
<keyword evidence="5 6" id="KW-0472">Membrane</keyword>
<evidence type="ECO:0000256" key="1">
    <source>
        <dbReference type="ARBA" id="ARBA00004236"/>
    </source>
</evidence>
<organism evidence="7 8">
    <name type="scientific">Abyssibacter profundi</name>
    <dbReference type="NCBI Taxonomy" id="2182787"/>
    <lineage>
        <taxon>Bacteria</taxon>
        <taxon>Pseudomonadati</taxon>
        <taxon>Pseudomonadota</taxon>
        <taxon>Gammaproteobacteria</taxon>
        <taxon>Chromatiales</taxon>
        <taxon>Oceanococcaceae</taxon>
        <taxon>Abyssibacter</taxon>
    </lineage>
</organism>
<evidence type="ECO:0000313" key="7">
    <source>
        <dbReference type="EMBL" id="PWN55476.1"/>
    </source>
</evidence>
<dbReference type="InterPro" id="IPR029044">
    <property type="entry name" value="Nucleotide-diphossugar_trans"/>
</dbReference>
<keyword evidence="2" id="KW-1003">Cell membrane</keyword>
<proteinExistence type="predicted"/>
<gene>
    <name evidence="7" type="ORF">DEH80_11820</name>
</gene>
<keyword evidence="6" id="KW-1133">Transmembrane helix</keyword>
<keyword evidence="6" id="KW-0812">Transmembrane</keyword>